<dbReference type="AlphaFoldDB" id="A0A4Q2DLA4"/>
<dbReference type="InterPro" id="IPR056884">
    <property type="entry name" value="NPHP3-like_N"/>
</dbReference>
<dbReference type="PANTHER" id="PTHR10039">
    <property type="entry name" value="AMELOGENIN"/>
    <property type="match status" value="1"/>
</dbReference>
<reference evidence="3 4" key="1">
    <citation type="submission" date="2019-01" db="EMBL/GenBank/DDBJ databases">
        <title>Draft genome sequence of Psathyrella aberdarensis IHI B618.</title>
        <authorList>
            <person name="Buettner E."/>
            <person name="Kellner H."/>
        </authorList>
    </citation>
    <scope>NUCLEOTIDE SEQUENCE [LARGE SCALE GENOMIC DNA]</scope>
    <source>
        <strain evidence="3 4">IHI B618</strain>
    </source>
</reference>
<protein>
    <recommendedName>
        <fullName evidence="2">Nephrocystin 3-like N-terminal domain-containing protein</fullName>
    </recommendedName>
</protein>
<evidence type="ECO:0000313" key="3">
    <source>
        <dbReference type="EMBL" id="RXW20763.1"/>
    </source>
</evidence>
<gene>
    <name evidence="3" type="ORF">EST38_g5075</name>
</gene>
<dbReference type="Gene3D" id="3.40.50.300">
    <property type="entry name" value="P-loop containing nucleotide triphosphate hydrolases"/>
    <property type="match status" value="1"/>
</dbReference>
<evidence type="ECO:0000256" key="1">
    <source>
        <dbReference type="ARBA" id="ARBA00022737"/>
    </source>
</evidence>
<dbReference type="EMBL" id="SDEE01000134">
    <property type="protein sequence ID" value="RXW20763.1"/>
    <property type="molecule type" value="Genomic_DNA"/>
</dbReference>
<dbReference type="STRING" id="2316362.A0A4Q2DLA4"/>
<dbReference type="SUPFAM" id="SSF52540">
    <property type="entry name" value="P-loop containing nucleoside triphosphate hydrolases"/>
    <property type="match status" value="1"/>
</dbReference>
<keyword evidence="1" id="KW-0677">Repeat</keyword>
<keyword evidence="4" id="KW-1185">Reference proteome</keyword>
<dbReference type="Proteomes" id="UP000290288">
    <property type="component" value="Unassembled WGS sequence"/>
</dbReference>
<evidence type="ECO:0000313" key="4">
    <source>
        <dbReference type="Proteomes" id="UP000290288"/>
    </source>
</evidence>
<dbReference type="InterPro" id="IPR027417">
    <property type="entry name" value="P-loop_NTPase"/>
</dbReference>
<comment type="caution">
    <text evidence="3">The sequence shown here is derived from an EMBL/GenBank/DDBJ whole genome shotgun (WGS) entry which is preliminary data.</text>
</comment>
<organism evidence="3 4">
    <name type="scientific">Candolleomyces aberdarensis</name>
    <dbReference type="NCBI Taxonomy" id="2316362"/>
    <lineage>
        <taxon>Eukaryota</taxon>
        <taxon>Fungi</taxon>
        <taxon>Dikarya</taxon>
        <taxon>Basidiomycota</taxon>
        <taxon>Agaricomycotina</taxon>
        <taxon>Agaricomycetes</taxon>
        <taxon>Agaricomycetidae</taxon>
        <taxon>Agaricales</taxon>
        <taxon>Agaricineae</taxon>
        <taxon>Psathyrellaceae</taxon>
        <taxon>Candolleomyces</taxon>
    </lineage>
</organism>
<dbReference type="Pfam" id="PF24883">
    <property type="entry name" value="NPHP3_N"/>
    <property type="match status" value="1"/>
</dbReference>
<accession>A0A4Q2DLA4</accession>
<evidence type="ECO:0000259" key="2">
    <source>
        <dbReference type="Pfam" id="PF24883"/>
    </source>
</evidence>
<sequence length="585" mass="66969">MRKKHHGGAEKKYGRWSAVAIEQEGYIAAVNTPEWDVDQILCDALRYLHQHCATGAMHNSDERFPPPSCHPGTRQVALDLIISWYGHKKRPKKPFMWVHAPAGYGKTTVAQTVSNQLEVDADVEFNPLAATIFFWRTSSNRNNPSHFVATLAYQFAMSIPELRPLIEHAIKHDPMVVDKSLEVQLDKLIVEPFKSLQIESMPNRLVVIDGLDECINSVAESRIEKKYAEDREHVQVRVLDLLQTLQSHHVPLSFLILSRCEPWIKRHFESRSFQDLVEIVDLYKAENHLKDVEKLLRAEFTRIAKTLDYEPGEAHEDWPSEEQMQALFRTTRGHMLYAATVIRHVDNLYDDPRQRLQDIISGAPPSTTGIVHSTPFSSLYELYRQIMRSCPDGCRTLLTQVLEGILASEWCFNQRTSILAALRLLDRVSGRAPGRGMKVLRALHAVLRPVDGEDDAQDPNPRALDFFVHSSFAEFLENPQLSQQFSVDRQQGYKRLSLGCLECMSSITMQSVVWGSEPEDHIRFAVMNWAWFWAVWRPINEEEYLEYLPRFLQVNLTASIVQALSLEPQWPLQPPAPSCTKGSLS</sequence>
<feature type="domain" description="Nephrocystin 3-like N-terminal" evidence="2">
    <location>
        <begin position="90"/>
        <end position="259"/>
    </location>
</feature>
<proteinExistence type="predicted"/>
<dbReference type="OrthoDB" id="4760524at2759"/>
<name>A0A4Q2DLA4_9AGAR</name>